<dbReference type="InterPro" id="IPR017441">
    <property type="entry name" value="Protein_kinase_ATP_BS"/>
</dbReference>
<dbReference type="GO" id="GO:0005524">
    <property type="term" value="F:ATP binding"/>
    <property type="evidence" value="ECO:0007669"/>
    <property type="project" value="UniProtKB-UniRule"/>
</dbReference>
<dbReference type="EC" id="2.7.11.1" evidence="4"/>
<dbReference type="PROSITE" id="PS00108">
    <property type="entry name" value="PROTEIN_KINASE_ST"/>
    <property type="match status" value="1"/>
</dbReference>
<evidence type="ECO:0000313" key="23">
    <source>
        <dbReference type="EMBL" id="WFD19188.1"/>
    </source>
</evidence>
<feature type="region of interest" description="Disordered" evidence="21">
    <location>
        <begin position="559"/>
        <end position="628"/>
    </location>
</feature>
<evidence type="ECO:0000256" key="7">
    <source>
        <dbReference type="ARBA" id="ARBA00022679"/>
    </source>
</evidence>
<feature type="region of interest" description="Disordered" evidence="21">
    <location>
        <begin position="1"/>
        <end position="30"/>
    </location>
</feature>
<evidence type="ECO:0000256" key="21">
    <source>
        <dbReference type="SAM" id="MobiDB-lite"/>
    </source>
</evidence>
<evidence type="ECO:0000256" key="12">
    <source>
        <dbReference type="ARBA" id="ARBA00023015"/>
    </source>
</evidence>
<keyword evidence="5" id="KW-0723">Serine/threonine-protein kinase</keyword>
<dbReference type="PANTHER" id="PTHR24350">
    <property type="entry name" value="SERINE/THREONINE-PROTEIN KINASE IAL-RELATED"/>
    <property type="match status" value="1"/>
</dbReference>
<keyword evidence="8" id="KW-0479">Metal-binding</keyword>
<dbReference type="PROSITE" id="PS50011">
    <property type="entry name" value="PROTEIN_KINASE_DOM"/>
    <property type="match status" value="1"/>
</dbReference>
<dbReference type="InterPro" id="IPR011009">
    <property type="entry name" value="Kinase-like_dom_sf"/>
</dbReference>
<organism evidence="23 24">
    <name type="scientific">Malassezia caprae</name>
    <dbReference type="NCBI Taxonomy" id="1381934"/>
    <lineage>
        <taxon>Eukaryota</taxon>
        <taxon>Fungi</taxon>
        <taxon>Dikarya</taxon>
        <taxon>Basidiomycota</taxon>
        <taxon>Ustilaginomycotina</taxon>
        <taxon>Malasseziomycetes</taxon>
        <taxon>Malasseziales</taxon>
        <taxon>Malasseziaceae</taxon>
        <taxon>Malassezia</taxon>
    </lineage>
</organism>
<evidence type="ECO:0000256" key="5">
    <source>
        <dbReference type="ARBA" id="ARBA00022527"/>
    </source>
</evidence>
<feature type="compositionally biased region" description="Low complexity" evidence="21">
    <location>
        <begin position="2033"/>
        <end position="2047"/>
    </location>
</feature>
<feature type="compositionally biased region" description="Polar residues" evidence="21">
    <location>
        <begin position="564"/>
        <end position="573"/>
    </location>
</feature>
<feature type="region of interest" description="Disordered" evidence="21">
    <location>
        <begin position="1558"/>
        <end position="1629"/>
    </location>
</feature>
<feature type="region of interest" description="Disordered" evidence="21">
    <location>
        <begin position="222"/>
        <end position="292"/>
    </location>
</feature>
<feature type="domain" description="Protein kinase" evidence="22">
    <location>
        <begin position="630"/>
        <end position="895"/>
    </location>
</feature>
<feature type="compositionally biased region" description="Polar residues" evidence="21">
    <location>
        <begin position="1840"/>
        <end position="1860"/>
    </location>
</feature>
<evidence type="ECO:0000256" key="17">
    <source>
        <dbReference type="PIRSR" id="PIRSR630616-1"/>
    </source>
</evidence>
<feature type="compositionally biased region" description="Polar residues" evidence="21">
    <location>
        <begin position="1504"/>
        <end position="1525"/>
    </location>
</feature>
<feature type="compositionally biased region" description="Low complexity" evidence="21">
    <location>
        <begin position="1349"/>
        <end position="1374"/>
    </location>
</feature>
<feature type="active site" description="Proton acceptor" evidence="17">
    <location>
        <position position="765"/>
    </location>
</feature>
<sequence length="2118" mass="228089">MVSLEQTLGSTQNPSFTQDTMNPSLSAPFGHSMNPFPMGFGNTGADVPLVSPQKAKRDLDSTVPLLRQLESFTNNATTSADGLRAFSGASQPMFGAPSMTVRPSAVTADAGKASHLHPTQLGGTAWLGLGGSTHLTGDAGGGGEFNLLSEFLESLDDGAGVHSDDLMLMPKTEPNLSMNGSLLHRLPTEALLDTPSSMAAPDPNAPLPVTDAASLSMLEPHSSMRLGNNNTQRPRRHSVGDATAQKPDAGSESMEERYVAMAASAPQIPPPPPSEEQRHAPPYPPSLSKTASKTERFLLTAADQTDGSRDERLRKVIQAKWEAGLLRPYNHVHGYTRLNRWMENNVSASSRRRILKPLSVFQPVFSSLAKNLTNYDLIYIEEAFERLLLDYDRVFSIQGIPACLWRRTGEIYKGNKEFAELVGMPIDSLRDGRLCIYELMAEESAVNYWEKYGSVSFDPSQKAVLTMCKLKTKNRALARATASAQATEDRANGSAQGNQAGEGESEHSPASTEETTKHTPACISCCFSFTIRRDKWNPLQAATNTLGSRKRARDMATMFDKRPSSQARTTTPVAQAPLSSVPPSRAPAQARPAPPIAQPRAPMPEPSRPQTRLEREKKRHYNDPPNVGPWKLGKLIGQGASGRVRLAMHSRTQQMAAVKIIPKQMLINSRMSLRDLSAKQDKLTLGIEREIVIMKLIEHPNLLGLWDVYETSKELFLVMEYVAGGELFDFLVARGRLPPNEARMYFRQIIFGVDYCHTFSICHRDLKPENLLLDGTRTTVKIADFGMAALQTTEKMLETSCGSPHYASPEIVSGRSYDGTASDIWSCGIILFALLCGRLPFDDPNIQVLLGKVRSGKFAMPNHLEPGVRDLISRMLQADPKKRATMREICAHPWFTDNGRLSSENPVSTEVSALSNEPVNLADIDPDILGNLSTLWPELSHEQIIRRLLEPGPNWQKTFYSLLVIHRDTYGTDDEDEDLEELDEDDNLALKQKREEDQKRAASPPLPTQLLPAALAAPQVKTQLTSPKVQPPIVPAAMGSAPINNSLGLVVDARKASGSARDSLTERQPGPVSAPVGVPAPASSMSTPPSAKLPPGVTKTEAGPSAPVSKMEQMTSPAPPTPPKDSSVSAVPGNSAAAWLMEQTKVEQIRAERMRAEVAKAEQALAEREKQEQLKAEQARAEQARAEQAKAEQARAEQAKAEQAKAEQARAEQAKAEQAKAEQTRAEQARAEQAKAEQAKAEQTRAEQARAEQAKAEQARAEQAKAEQAKAEQAKAEQAKAEQAKAEQAKAEQARAEQARAAQADQAKTLPTRPQSREDGRPNGSGRRLSSFFNTRPFAGRKASLPMLRSSSATQQEASRSSSTSAAASTPSSRNVSPAPTQGRVSMKASSLAYTDRPVSPVTQPAPKPAPVSQKRPVPAVPAAPAPAEVSKSTEMTDTSSTIIRITPTTKAASPMPSLPVPPVVTVQSPSVSLVDSSEREKRAPVPVQEHSPVQSSPAAPSSWTQRLPSLQQATPSKRNVSQTSEGDHSLMRMFMREIADELDSLDAMDDALAMPNYGTQRTRSGAAQPPSVSVSREQAPNMETDSDTKDESLPMPQPLVVSESSMPQESLDESSLSSVNRYEDADESSLLVASVDAAAPAPGQPRARVPTPVYAAFAKYSAPAKPRPSEPLMRASRPAMRPRMSEPLTRRRSTEGRAFQPGMPQVPQPMGARDMPTVKTAQPMEGASQPQSPPVQQRPVSTPSNAQPPSPDVARRPASAMGMEGPQARLPTTVPAMVSAQSPVPATTLPRVTPQSPATRPQSPVAGVSQLPPLSSLTPKVGASPVPGAASRGAKSPTLGGTPTMRTPQSPTPTATNKVGASVSPRVGSQRAASGSSSRPSLRPRRSLMGVLRGGNDEEPTGLGLDIVGIEKEAAHVPRPTSPISGDAPSLGARHSWFHTLLPRRQMHVLMSVENLTVTVEQSRQLLQQLGSTPTHATRTQMTLPVTQQGALQYLLEELVDPSTKARTKCKPMRFRVEYTILPVRSQPGRVASGSASTAAPSAPLSPGMPGFDPRAARRPVSPALGGASPVLPSLGEASPSPSFATSVTFTHERGSLSTFRVLMDKLHHAWTMDTAS</sequence>
<feature type="region of interest" description="Disordered" evidence="21">
    <location>
        <begin position="1470"/>
        <end position="1529"/>
    </location>
</feature>
<evidence type="ECO:0000256" key="6">
    <source>
        <dbReference type="ARBA" id="ARBA00022553"/>
    </source>
</evidence>
<feature type="compositionally biased region" description="Low complexity" evidence="21">
    <location>
        <begin position="1069"/>
        <end position="1090"/>
    </location>
</feature>
<feature type="region of interest" description="Disordered" evidence="21">
    <location>
        <begin position="480"/>
        <end position="515"/>
    </location>
</feature>
<feature type="compositionally biased region" description="Polar residues" evidence="21">
    <location>
        <begin position="1558"/>
        <end position="1584"/>
    </location>
</feature>
<keyword evidence="7" id="KW-0808">Transferase</keyword>
<feature type="compositionally biased region" description="Low complexity" evidence="21">
    <location>
        <begin position="582"/>
        <end position="591"/>
    </location>
</feature>
<dbReference type="GO" id="GO:0005935">
    <property type="term" value="C:cellular bud neck"/>
    <property type="evidence" value="ECO:0007669"/>
    <property type="project" value="UniProtKB-SubCell"/>
</dbReference>
<feature type="cross-link" description="Glycyl lysine isopeptide (Lys-Gly) (interchain with G-Cter in SUMO2)" evidence="19">
    <location>
        <position position="767"/>
    </location>
</feature>
<dbReference type="InterPro" id="IPR008271">
    <property type="entry name" value="Ser/Thr_kinase_AS"/>
</dbReference>
<proteinExistence type="inferred from homology"/>
<feature type="binding site" evidence="18">
    <location>
        <begin position="769"/>
        <end position="770"/>
    </location>
    <ligand>
        <name>ATP</name>
        <dbReference type="ChEBI" id="CHEBI:30616"/>
    </ligand>
</feature>
<keyword evidence="12" id="KW-0805">Transcription regulation</keyword>
<dbReference type="Proteomes" id="UP001220961">
    <property type="component" value="Chromosome 3"/>
</dbReference>
<dbReference type="FunFam" id="1.10.510.10:FF:000394">
    <property type="entry name" value="Serine/threonine-protein kinase HSL1"/>
    <property type="match status" value="1"/>
</dbReference>
<comment type="similarity">
    <text evidence="3">Belongs to the protein kinase superfamily. CAMK Ser/Thr protein kinase family. NIM1 subfamily.</text>
</comment>
<feature type="compositionally biased region" description="Polar residues" evidence="21">
    <location>
        <begin position="1375"/>
        <end position="1393"/>
    </location>
</feature>
<feature type="region of interest" description="Disordered" evidence="21">
    <location>
        <begin position="1155"/>
        <end position="1442"/>
    </location>
</feature>
<evidence type="ECO:0000256" key="11">
    <source>
        <dbReference type="ARBA" id="ARBA00022840"/>
    </source>
</evidence>
<evidence type="ECO:0000256" key="10">
    <source>
        <dbReference type="ARBA" id="ARBA00022777"/>
    </source>
</evidence>
<evidence type="ECO:0000256" key="19">
    <source>
        <dbReference type="PIRSR" id="PIRSR630616-3"/>
    </source>
</evidence>
<dbReference type="InterPro" id="IPR056751">
    <property type="entry name" value="PAS_13"/>
</dbReference>
<evidence type="ECO:0000256" key="18">
    <source>
        <dbReference type="PIRSR" id="PIRSR630616-2"/>
    </source>
</evidence>
<dbReference type="SMART" id="SM00220">
    <property type="entry name" value="S_TKc"/>
    <property type="match status" value="1"/>
</dbReference>
<evidence type="ECO:0000256" key="13">
    <source>
        <dbReference type="ARBA" id="ARBA00023163"/>
    </source>
</evidence>
<feature type="compositionally biased region" description="Low complexity" evidence="21">
    <location>
        <begin position="1674"/>
        <end position="1683"/>
    </location>
</feature>
<keyword evidence="10" id="KW-0418">Kinase</keyword>
<protein>
    <recommendedName>
        <fullName evidence="4">non-specific serine/threonine protein kinase</fullName>
        <ecNumber evidence="4">2.7.11.1</ecNumber>
    </recommendedName>
</protein>
<keyword evidence="9 18" id="KW-0547">Nucleotide-binding</keyword>
<dbReference type="SUPFAM" id="SSF56112">
    <property type="entry name" value="Protein kinase-like (PK-like)"/>
    <property type="match status" value="1"/>
</dbReference>
<feature type="binding site" evidence="18">
    <location>
        <position position="784"/>
    </location>
    <ligand>
        <name>ATP</name>
        <dbReference type="ChEBI" id="CHEBI:30616"/>
    </ligand>
</feature>
<evidence type="ECO:0000256" key="3">
    <source>
        <dbReference type="ARBA" id="ARBA00010791"/>
    </source>
</evidence>
<reference evidence="23" key="1">
    <citation type="submission" date="2023-03" db="EMBL/GenBank/DDBJ databases">
        <title>Mating type loci evolution in Malassezia.</title>
        <authorList>
            <person name="Coelho M.A."/>
        </authorList>
    </citation>
    <scope>NUCLEOTIDE SEQUENCE</scope>
    <source>
        <strain evidence="23">CBS 10434</strain>
    </source>
</reference>
<evidence type="ECO:0000256" key="1">
    <source>
        <dbReference type="ARBA" id="ARBA00004123"/>
    </source>
</evidence>
<dbReference type="GO" id="GO:0004674">
    <property type="term" value="F:protein serine/threonine kinase activity"/>
    <property type="evidence" value="ECO:0007669"/>
    <property type="project" value="UniProtKB-KW"/>
</dbReference>
<feature type="binding site" evidence="18 20">
    <location>
        <position position="659"/>
    </location>
    <ligand>
        <name>ATP</name>
        <dbReference type="ChEBI" id="CHEBI:30616"/>
    </ligand>
</feature>
<keyword evidence="11 18" id="KW-0067">ATP-binding</keyword>
<feature type="compositionally biased region" description="Low complexity" evidence="21">
    <location>
        <begin position="1869"/>
        <end position="1882"/>
    </location>
</feature>
<evidence type="ECO:0000313" key="24">
    <source>
        <dbReference type="Proteomes" id="UP001220961"/>
    </source>
</evidence>
<evidence type="ECO:0000256" key="14">
    <source>
        <dbReference type="ARBA" id="ARBA00023242"/>
    </source>
</evidence>
<evidence type="ECO:0000256" key="8">
    <source>
        <dbReference type="ARBA" id="ARBA00022723"/>
    </source>
</evidence>
<comment type="catalytic activity">
    <reaction evidence="15">
        <text>L-threonyl-[protein] + ATP = O-phospho-L-threonyl-[protein] + ADP + H(+)</text>
        <dbReference type="Rhea" id="RHEA:46608"/>
        <dbReference type="Rhea" id="RHEA-COMP:11060"/>
        <dbReference type="Rhea" id="RHEA-COMP:11605"/>
        <dbReference type="ChEBI" id="CHEBI:15378"/>
        <dbReference type="ChEBI" id="CHEBI:30013"/>
        <dbReference type="ChEBI" id="CHEBI:30616"/>
        <dbReference type="ChEBI" id="CHEBI:61977"/>
        <dbReference type="ChEBI" id="CHEBI:456216"/>
        <dbReference type="EC" id="2.7.11.1"/>
    </reaction>
</comment>
<evidence type="ECO:0000256" key="2">
    <source>
        <dbReference type="ARBA" id="ARBA00004266"/>
    </source>
</evidence>
<dbReference type="Pfam" id="PF24990">
    <property type="entry name" value="PAS_13"/>
    <property type="match status" value="1"/>
</dbReference>
<gene>
    <name evidence="23" type="primary">RDS2</name>
    <name evidence="23" type="ORF">MCAP1_001411</name>
</gene>
<dbReference type="Gene3D" id="2.160.20.80">
    <property type="entry name" value="E3 ubiquitin-protein ligase SopA"/>
    <property type="match status" value="1"/>
</dbReference>
<name>A0AAF0E7W0_9BASI</name>
<dbReference type="EMBL" id="CP119910">
    <property type="protein sequence ID" value="WFD19188.1"/>
    <property type="molecule type" value="Genomic_DNA"/>
</dbReference>
<feature type="compositionally biased region" description="Low complexity" evidence="21">
    <location>
        <begin position="1729"/>
        <end position="1745"/>
    </location>
</feature>
<keyword evidence="6" id="KW-0597">Phosphoprotein</keyword>
<dbReference type="GO" id="GO:0005634">
    <property type="term" value="C:nucleus"/>
    <property type="evidence" value="ECO:0007669"/>
    <property type="project" value="UniProtKB-SubCell"/>
</dbReference>
<keyword evidence="24" id="KW-1185">Reference proteome</keyword>
<feature type="region of interest" description="Disordered" evidence="21">
    <location>
        <begin position="2029"/>
        <end position="2079"/>
    </location>
</feature>
<dbReference type="Gene3D" id="1.10.510.10">
    <property type="entry name" value="Transferase(Phosphotransferase) domain 1"/>
    <property type="match status" value="1"/>
</dbReference>
<evidence type="ECO:0000259" key="22">
    <source>
        <dbReference type="PROSITE" id="PS50011"/>
    </source>
</evidence>
<evidence type="ECO:0000256" key="4">
    <source>
        <dbReference type="ARBA" id="ARBA00012513"/>
    </source>
</evidence>
<evidence type="ECO:0000256" key="15">
    <source>
        <dbReference type="ARBA" id="ARBA00047899"/>
    </source>
</evidence>
<keyword evidence="13" id="KW-0804">Transcription</keyword>
<feature type="compositionally biased region" description="Polar residues" evidence="21">
    <location>
        <begin position="1603"/>
        <end position="1621"/>
    </location>
</feature>
<evidence type="ECO:0000256" key="20">
    <source>
        <dbReference type="PROSITE-ProRule" id="PRU10141"/>
    </source>
</evidence>
<dbReference type="CDD" id="cd14081">
    <property type="entry name" value="STKc_BRSK1_2"/>
    <property type="match status" value="1"/>
</dbReference>
<feature type="compositionally biased region" description="Pro residues" evidence="21">
    <location>
        <begin position="592"/>
        <end position="607"/>
    </location>
</feature>
<feature type="region of interest" description="Disordered" evidence="21">
    <location>
        <begin position="1058"/>
        <end position="1131"/>
    </location>
</feature>
<feature type="region of interest" description="Disordered" evidence="21">
    <location>
        <begin position="1661"/>
        <end position="1901"/>
    </location>
</feature>
<evidence type="ECO:0000256" key="9">
    <source>
        <dbReference type="ARBA" id="ARBA00022741"/>
    </source>
</evidence>
<feature type="compositionally biased region" description="Basic and acidic residues" evidence="21">
    <location>
        <begin position="1155"/>
        <end position="1298"/>
    </location>
</feature>
<comment type="catalytic activity">
    <reaction evidence="16">
        <text>L-seryl-[protein] + ATP = O-phospho-L-seryl-[protein] + ADP + H(+)</text>
        <dbReference type="Rhea" id="RHEA:17989"/>
        <dbReference type="Rhea" id="RHEA-COMP:9863"/>
        <dbReference type="Rhea" id="RHEA-COMP:11604"/>
        <dbReference type="ChEBI" id="CHEBI:15378"/>
        <dbReference type="ChEBI" id="CHEBI:29999"/>
        <dbReference type="ChEBI" id="CHEBI:30616"/>
        <dbReference type="ChEBI" id="CHEBI:83421"/>
        <dbReference type="ChEBI" id="CHEBI:456216"/>
        <dbReference type="EC" id="2.7.11.1"/>
    </reaction>
</comment>
<keyword evidence="14" id="KW-0539">Nucleus</keyword>
<dbReference type="InterPro" id="IPR000719">
    <property type="entry name" value="Prot_kinase_dom"/>
</dbReference>
<feature type="compositionally biased region" description="Polar residues" evidence="21">
    <location>
        <begin position="1794"/>
        <end position="1803"/>
    </location>
</feature>
<feature type="compositionally biased region" description="Polar residues" evidence="21">
    <location>
        <begin position="1"/>
        <end position="25"/>
    </location>
</feature>
<accession>A0AAF0E7W0</accession>
<dbReference type="PROSITE" id="PS00107">
    <property type="entry name" value="PROTEIN_KINASE_ATP"/>
    <property type="match status" value="1"/>
</dbReference>
<dbReference type="Pfam" id="PF00069">
    <property type="entry name" value="Pkinase"/>
    <property type="match status" value="1"/>
</dbReference>
<evidence type="ECO:0000256" key="16">
    <source>
        <dbReference type="ARBA" id="ARBA00048679"/>
    </source>
</evidence>
<comment type="subcellular location">
    <subcellularLocation>
        <location evidence="2">Bud neck</location>
    </subcellularLocation>
    <subcellularLocation>
        <location evidence="1">Nucleus</location>
    </subcellularLocation>
</comment>
<dbReference type="GO" id="GO:0005940">
    <property type="term" value="C:septin ring"/>
    <property type="evidence" value="ECO:0007669"/>
    <property type="project" value="UniProtKB-ARBA"/>
</dbReference>
<dbReference type="GO" id="GO:0046872">
    <property type="term" value="F:metal ion binding"/>
    <property type="evidence" value="ECO:0007669"/>
    <property type="project" value="UniProtKB-KW"/>
</dbReference>
<dbReference type="InterPro" id="IPR030616">
    <property type="entry name" value="Aur-like"/>
</dbReference>
<feature type="compositionally biased region" description="Low complexity" evidence="21">
    <location>
        <begin position="1701"/>
        <end position="1712"/>
    </location>
</feature>